<dbReference type="InterPro" id="IPR015421">
    <property type="entry name" value="PyrdxlP-dep_Trfase_major"/>
</dbReference>
<dbReference type="Gene3D" id="3.90.1150.10">
    <property type="entry name" value="Aspartate Aminotransferase, domain 1"/>
    <property type="match status" value="1"/>
</dbReference>
<evidence type="ECO:0000256" key="2">
    <source>
        <dbReference type="ARBA" id="ARBA00007441"/>
    </source>
</evidence>
<proteinExistence type="inferred from homology"/>
<evidence type="ECO:0000256" key="1">
    <source>
        <dbReference type="ARBA" id="ARBA00001933"/>
    </source>
</evidence>
<dbReference type="CDD" id="cd00609">
    <property type="entry name" value="AAT_like"/>
    <property type="match status" value="1"/>
</dbReference>
<dbReference type="AlphaFoldDB" id="A0A927JBI7"/>
<accession>A0A927JBI7</accession>
<keyword evidence="3 7" id="KW-0032">Aminotransferase</keyword>
<sequence length="394" mass="41942">MLVPRLEPFRSTVFAEMTELAVRHGAINLGQGFPDEDGPSAMLEAAREAIASGANQYPPGAGRVELREAIAEDRATRYGTAYDPADEVLVTVGATEGITASIIALADRGDEVVLVAPYFDSYPAAVAMAGARHRCARLVEDGDRFVLDVDSLRAAITPATRLLVINSPHNPTGSVLEEAELAQVAGLAIEHDLIVITDEVYERLVFDGAEHRPLAALPGMRERTLCVSSAGKTFNCTGWKIGWVCGPRELVAAVRAAKQFMSFVSGGPLQPAVATALRGEQPWVDGLREELQGKRDALAAALSQAGFAVRASAGTYFVIADPRPLGHGDARALCRAMPGSIGVGAVPVSAFVDARDQADWRHLVRFAFCKRHEVLAEAGRRLAGASRLSTDHEG</sequence>
<evidence type="ECO:0000313" key="8">
    <source>
        <dbReference type="Proteomes" id="UP000642993"/>
    </source>
</evidence>
<dbReference type="PANTHER" id="PTHR43807:SF20">
    <property type="entry name" value="FI04487P"/>
    <property type="match status" value="1"/>
</dbReference>
<dbReference type="NCBIfam" id="NF005855">
    <property type="entry name" value="PRK07777.1"/>
    <property type="match status" value="1"/>
</dbReference>
<protein>
    <submittedName>
        <fullName evidence="7">Pyridoxal phosphate-dependent aminotransferase</fullName>
    </submittedName>
</protein>
<dbReference type="Pfam" id="PF00155">
    <property type="entry name" value="Aminotran_1_2"/>
    <property type="match status" value="1"/>
</dbReference>
<dbReference type="Proteomes" id="UP000642993">
    <property type="component" value="Unassembled WGS sequence"/>
</dbReference>
<dbReference type="RefSeq" id="WP_192038300.1">
    <property type="nucleotide sequence ID" value="NZ_JACYWE010000002.1"/>
</dbReference>
<dbReference type="GO" id="GO:0005737">
    <property type="term" value="C:cytoplasm"/>
    <property type="evidence" value="ECO:0007669"/>
    <property type="project" value="TreeGrafter"/>
</dbReference>
<reference evidence="7" key="1">
    <citation type="submission" date="2020-09" db="EMBL/GenBank/DDBJ databases">
        <title>Hoyosella lacisalsi sp. nov., a halotolerant actinobacterium isolated from soil of Lake Gudzhirganskoe.</title>
        <authorList>
            <person name="Yang Q."/>
            <person name="Guo P.Y."/>
            <person name="Liu S.W."/>
            <person name="Li F.N."/>
            <person name="Sun C.H."/>
        </authorList>
    </citation>
    <scope>NUCLEOTIDE SEQUENCE</scope>
    <source>
        <strain evidence="7">G463</strain>
    </source>
</reference>
<evidence type="ECO:0000259" key="6">
    <source>
        <dbReference type="Pfam" id="PF00155"/>
    </source>
</evidence>
<dbReference type="InterPro" id="IPR015422">
    <property type="entry name" value="PyrdxlP-dep_Trfase_small"/>
</dbReference>
<comment type="similarity">
    <text evidence="2">Belongs to the class-I pyridoxal-phosphate-dependent aminotransferase family.</text>
</comment>
<gene>
    <name evidence="7" type="ORF">HT102_05010</name>
</gene>
<dbReference type="InterPro" id="IPR051326">
    <property type="entry name" value="Kynurenine-oxoglutarate_AT"/>
</dbReference>
<dbReference type="GO" id="GO:0030170">
    <property type="term" value="F:pyridoxal phosphate binding"/>
    <property type="evidence" value="ECO:0007669"/>
    <property type="project" value="InterPro"/>
</dbReference>
<dbReference type="InterPro" id="IPR004839">
    <property type="entry name" value="Aminotransferase_I/II_large"/>
</dbReference>
<dbReference type="PANTHER" id="PTHR43807">
    <property type="entry name" value="FI04487P"/>
    <property type="match status" value="1"/>
</dbReference>
<keyword evidence="4" id="KW-0808">Transferase</keyword>
<dbReference type="GO" id="GO:0016212">
    <property type="term" value="F:kynurenine-oxoglutarate transaminase activity"/>
    <property type="evidence" value="ECO:0007669"/>
    <property type="project" value="TreeGrafter"/>
</dbReference>
<evidence type="ECO:0000256" key="4">
    <source>
        <dbReference type="ARBA" id="ARBA00022679"/>
    </source>
</evidence>
<comment type="cofactor">
    <cofactor evidence="1">
        <name>pyridoxal 5'-phosphate</name>
        <dbReference type="ChEBI" id="CHEBI:597326"/>
    </cofactor>
</comment>
<dbReference type="FunFam" id="3.40.640.10:FF:000033">
    <property type="entry name" value="Aspartate aminotransferase"/>
    <property type="match status" value="1"/>
</dbReference>
<dbReference type="EMBL" id="JACYWE010000002">
    <property type="protein sequence ID" value="MBD8505845.1"/>
    <property type="molecule type" value="Genomic_DNA"/>
</dbReference>
<evidence type="ECO:0000256" key="3">
    <source>
        <dbReference type="ARBA" id="ARBA00022576"/>
    </source>
</evidence>
<feature type="domain" description="Aminotransferase class I/classII large" evidence="6">
    <location>
        <begin position="27"/>
        <end position="351"/>
    </location>
</feature>
<dbReference type="InterPro" id="IPR015424">
    <property type="entry name" value="PyrdxlP-dep_Trfase"/>
</dbReference>
<keyword evidence="5" id="KW-0663">Pyridoxal phosphate</keyword>
<comment type="caution">
    <text evidence="7">The sequence shown here is derived from an EMBL/GenBank/DDBJ whole genome shotgun (WGS) entry which is preliminary data.</text>
</comment>
<evidence type="ECO:0000256" key="5">
    <source>
        <dbReference type="ARBA" id="ARBA00022898"/>
    </source>
</evidence>
<organism evidence="7 8">
    <name type="scientific">Lolliginicoccus lacisalsi</name>
    <dbReference type="NCBI Taxonomy" id="2742202"/>
    <lineage>
        <taxon>Bacteria</taxon>
        <taxon>Bacillati</taxon>
        <taxon>Actinomycetota</taxon>
        <taxon>Actinomycetes</taxon>
        <taxon>Mycobacteriales</taxon>
        <taxon>Hoyosellaceae</taxon>
        <taxon>Lolliginicoccus</taxon>
    </lineage>
</organism>
<name>A0A927JBI7_9ACTN</name>
<keyword evidence="8" id="KW-1185">Reference proteome</keyword>
<evidence type="ECO:0000313" key="7">
    <source>
        <dbReference type="EMBL" id="MBD8505845.1"/>
    </source>
</evidence>
<dbReference type="SUPFAM" id="SSF53383">
    <property type="entry name" value="PLP-dependent transferases"/>
    <property type="match status" value="1"/>
</dbReference>
<dbReference type="Gene3D" id="3.40.640.10">
    <property type="entry name" value="Type I PLP-dependent aspartate aminotransferase-like (Major domain)"/>
    <property type="match status" value="1"/>
</dbReference>